<proteinExistence type="predicted"/>
<dbReference type="Gene3D" id="1.20.1250.20">
    <property type="entry name" value="MFS general substrate transporter like domains"/>
    <property type="match status" value="1"/>
</dbReference>
<feature type="transmembrane region" description="Helical" evidence="1">
    <location>
        <begin position="45"/>
        <end position="64"/>
    </location>
</feature>
<organism evidence="2">
    <name type="scientific">mine drainage metagenome</name>
    <dbReference type="NCBI Taxonomy" id="410659"/>
    <lineage>
        <taxon>unclassified sequences</taxon>
        <taxon>metagenomes</taxon>
        <taxon>ecological metagenomes</taxon>
    </lineage>
</organism>
<keyword evidence="1" id="KW-1133">Transmembrane helix</keyword>
<dbReference type="PANTHER" id="PTHR23520:SF5">
    <property type="entry name" value="TRANSPORTER, PUTATIVE (AFU_ORTHOLOGUE AFUA_3G04000)-RELATED"/>
    <property type="match status" value="1"/>
</dbReference>
<keyword evidence="1" id="KW-0812">Transmembrane</keyword>
<comment type="caution">
    <text evidence="2">The sequence shown here is derived from an EMBL/GenBank/DDBJ whole genome shotgun (WGS) entry which is preliminary data.</text>
</comment>
<dbReference type="PANTHER" id="PTHR23520">
    <property type="entry name" value="TRANSPORTER, PUTATIVE (AFU_ORTHOLOGUE AFUA_3G04000)-RELATED"/>
    <property type="match status" value="1"/>
</dbReference>
<dbReference type="Pfam" id="PF07690">
    <property type="entry name" value="MFS_1"/>
    <property type="match status" value="1"/>
</dbReference>
<dbReference type="EMBL" id="AUZY01007242">
    <property type="protein sequence ID" value="EQD50591.1"/>
    <property type="molecule type" value="Genomic_DNA"/>
</dbReference>
<keyword evidence="1" id="KW-0472">Membrane</keyword>
<name>T0ZQN0_9ZZZZ</name>
<dbReference type="SUPFAM" id="SSF103473">
    <property type="entry name" value="MFS general substrate transporter"/>
    <property type="match status" value="1"/>
</dbReference>
<feature type="non-terminal residue" evidence="2">
    <location>
        <position position="1"/>
    </location>
</feature>
<protein>
    <submittedName>
        <fullName evidence="2">Major facilitator transporter</fullName>
    </submittedName>
</protein>
<evidence type="ECO:0000256" key="1">
    <source>
        <dbReference type="SAM" id="Phobius"/>
    </source>
</evidence>
<dbReference type="InterPro" id="IPR036259">
    <property type="entry name" value="MFS_trans_sf"/>
</dbReference>
<evidence type="ECO:0000313" key="2">
    <source>
        <dbReference type="EMBL" id="EQD50591.1"/>
    </source>
</evidence>
<feature type="non-terminal residue" evidence="2">
    <location>
        <position position="163"/>
    </location>
</feature>
<gene>
    <name evidence="2" type="ORF">B1B_11186</name>
</gene>
<reference evidence="2" key="2">
    <citation type="journal article" date="2014" name="ISME J.">
        <title>Microbial stratification in low pH oxic and suboxic macroscopic growths along an acid mine drainage.</title>
        <authorList>
            <person name="Mendez-Garcia C."/>
            <person name="Mesa V."/>
            <person name="Sprenger R.R."/>
            <person name="Richter M."/>
            <person name="Diez M.S."/>
            <person name="Solano J."/>
            <person name="Bargiela R."/>
            <person name="Golyshina O.V."/>
            <person name="Manteca A."/>
            <person name="Ramos J.L."/>
            <person name="Gallego J.R."/>
            <person name="Llorente I."/>
            <person name="Martins Dos Santos V.A."/>
            <person name="Jensen O.N."/>
            <person name="Pelaez A.I."/>
            <person name="Sanchez J."/>
            <person name="Ferrer M."/>
        </authorList>
    </citation>
    <scope>NUCLEOTIDE SEQUENCE</scope>
</reference>
<accession>T0ZQN0</accession>
<reference evidence="2" key="1">
    <citation type="submission" date="2013-08" db="EMBL/GenBank/DDBJ databases">
        <authorList>
            <person name="Mendez C."/>
            <person name="Richter M."/>
            <person name="Ferrer M."/>
            <person name="Sanchez J."/>
        </authorList>
    </citation>
    <scope>NUCLEOTIDE SEQUENCE</scope>
</reference>
<feature type="transmembrane region" description="Helical" evidence="1">
    <location>
        <begin position="111"/>
        <end position="134"/>
    </location>
</feature>
<dbReference type="GO" id="GO:0022857">
    <property type="term" value="F:transmembrane transporter activity"/>
    <property type="evidence" value="ECO:0007669"/>
    <property type="project" value="InterPro"/>
</dbReference>
<dbReference type="InterPro" id="IPR011701">
    <property type="entry name" value="MFS"/>
</dbReference>
<feature type="transmembrane region" description="Helical" evidence="1">
    <location>
        <begin position="71"/>
        <end position="91"/>
    </location>
</feature>
<sequence>SAVLMLGVSLLSLPIREVRLAAPEESDAPPTIPLRQLLGRLGLTNALAGFGFGFLGPLLTYWFYVRYGTSAAQLAVLYTLVNLVTAVPYLASASLTRRLGQVRTVVVTRLAGVAALLAMPLMPSLYLAGAMFALRMAFNSLGMPARQSFTMDFSQERYRSRVS</sequence>
<dbReference type="AlphaFoldDB" id="T0ZQN0"/>